<gene>
    <name evidence="1" type="ORF">PRCDC_0056500</name>
</gene>
<evidence type="ECO:0000313" key="1">
    <source>
        <dbReference type="EMBL" id="CDO61934.1"/>
    </source>
</evidence>
<dbReference type="EMBL" id="HG810596">
    <property type="protein sequence ID" value="CDO61934.1"/>
    <property type="molecule type" value="Genomic_DNA"/>
</dbReference>
<sequence>MRDNGFALSSTDVKNTLNFYKVVKDRTSIDEMKNYIYDFIKYHDILKNDLFNGHKTIFT</sequence>
<proteinExistence type="predicted"/>
<reference evidence="1" key="2">
    <citation type="submission" date="2014-05" db="EMBL/GenBank/DDBJ databases">
        <title>The genome sequences of chimpanzee malaria parasites reveal the path to human adaptation.</title>
        <authorList>
            <person name="Otto T.D."/>
            <person name="Rayner J.C."/>
            <person name="Boehme U."/>
            <person name="Pain A."/>
            <person name="Spottiswoode N."/>
            <person name="Sanders M."/>
            <person name="Quail M."/>
            <person name="Ollomo B."/>
            <person name="Renaud F."/>
            <person name="Thomas A.W."/>
            <person name="Prugnolle F."/>
            <person name="Conway D.J."/>
            <person name="Newbold C."/>
            <person name="Berriman M."/>
        </authorList>
    </citation>
    <scope>NUCLEOTIDE SEQUENCE [LARGE SCALE GENOMIC DNA]</scope>
    <source>
        <strain evidence="1">CDC</strain>
    </source>
</reference>
<protein>
    <recommendedName>
        <fullName evidence="3">Plasmodium RESA N-terminal domain-containing protein</fullName>
    </recommendedName>
</protein>
<evidence type="ECO:0000313" key="2">
    <source>
        <dbReference type="Proteomes" id="UP000027581"/>
    </source>
</evidence>
<dbReference type="AlphaFoldDB" id="A0A060RMI9"/>
<reference evidence="1" key="1">
    <citation type="submission" date="2014-01" db="EMBL/GenBank/DDBJ databases">
        <authorList>
            <person name="Aslett M."/>
        </authorList>
    </citation>
    <scope>NUCLEOTIDE SEQUENCE</scope>
    <source>
        <strain evidence="1">CDC</strain>
    </source>
</reference>
<dbReference type="VEuPathDB" id="PlasmoDB:PRG01_1201300"/>
<dbReference type="Proteomes" id="UP000027581">
    <property type="component" value="Unassembled WGS sequence"/>
</dbReference>
<dbReference type="VEuPathDB" id="PlasmoDB:PRCDC_0056500"/>
<organism evidence="1 2">
    <name type="scientific">Plasmodium reichenowi</name>
    <dbReference type="NCBI Taxonomy" id="5854"/>
    <lineage>
        <taxon>Eukaryota</taxon>
        <taxon>Sar</taxon>
        <taxon>Alveolata</taxon>
        <taxon>Apicomplexa</taxon>
        <taxon>Aconoidasida</taxon>
        <taxon>Haemosporida</taxon>
        <taxon>Plasmodiidae</taxon>
        <taxon>Plasmodium</taxon>
        <taxon>Plasmodium (Laverania)</taxon>
    </lineage>
</organism>
<keyword evidence="2" id="KW-1185">Reference proteome</keyword>
<accession>A0A060RMI9</accession>
<name>A0A060RMI9_PLARE</name>
<evidence type="ECO:0008006" key="3">
    <source>
        <dbReference type="Google" id="ProtNLM"/>
    </source>
</evidence>